<evidence type="ECO:0000256" key="9">
    <source>
        <dbReference type="ARBA" id="ARBA00022777"/>
    </source>
</evidence>
<dbReference type="PROSITE" id="PS50110">
    <property type="entry name" value="RESPONSE_REGULATORY"/>
    <property type="match status" value="2"/>
</dbReference>
<keyword evidence="11 17" id="KW-1133">Transmembrane helix</keyword>
<reference evidence="22" key="1">
    <citation type="journal article" date="2009" name="Appl. Environ. Microbiol.">
        <title>Complete genome sequence of the chemolithoautotrophic marine magnetotactic coccus strain MC-1.</title>
        <authorList>
            <person name="Schubbe S."/>
            <person name="Williams T.J."/>
            <person name="Xie G."/>
            <person name="Kiss H.E."/>
            <person name="Brettin T.S."/>
            <person name="Martinez D."/>
            <person name="Ross C.A."/>
            <person name="Schuler D."/>
            <person name="Cox B.L."/>
            <person name="Nealson K.H."/>
            <person name="Bazylinski D.A."/>
        </authorList>
    </citation>
    <scope>NUCLEOTIDE SEQUENCE [LARGE SCALE GENOMIC DNA]</scope>
    <source>
        <strain evidence="22">ATCC BAA-1437 / JCM 17883 / MC-1</strain>
    </source>
</reference>
<evidence type="ECO:0000313" key="22">
    <source>
        <dbReference type="Proteomes" id="UP000002586"/>
    </source>
</evidence>
<dbReference type="SUPFAM" id="SSF55874">
    <property type="entry name" value="ATPase domain of HSP90 chaperone/DNA topoisomerase II/histidine kinase"/>
    <property type="match status" value="1"/>
</dbReference>
<evidence type="ECO:0000256" key="16">
    <source>
        <dbReference type="SAM" id="MobiDB-lite"/>
    </source>
</evidence>
<keyword evidence="10" id="KW-0067">ATP-binding</keyword>
<dbReference type="Gene3D" id="3.30.565.10">
    <property type="entry name" value="Histidine kinase-like ATPase, C-terminal domain"/>
    <property type="match status" value="1"/>
</dbReference>
<dbReference type="KEGG" id="mgm:Mmc1_1598"/>
<gene>
    <name evidence="21" type="ordered locus">Mmc1_1598</name>
</gene>
<evidence type="ECO:0000256" key="3">
    <source>
        <dbReference type="ARBA" id="ARBA00012438"/>
    </source>
</evidence>
<name>A0L814_MAGMM</name>
<dbReference type="Pfam" id="PF00512">
    <property type="entry name" value="HisKA"/>
    <property type="match status" value="1"/>
</dbReference>
<dbReference type="InterPro" id="IPR005467">
    <property type="entry name" value="His_kinase_dom"/>
</dbReference>
<reference evidence="21 22" key="2">
    <citation type="journal article" date="2012" name="Int. J. Syst. Evol. Microbiol.">
        <title>Magnetococcus marinus gen. nov., sp. nov., a marine, magnetotactic bacterium that represents a novel lineage (Magnetococcaceae fam. nov.; Magnetococcales ord. nov.) at the base of the Alphaproteobacteria.</title>
        <authorList>
            <person name="Bazylinski D.A."/>
            <person name="Williams T.J."/>
            <person name="Lefevre C.T."/>
            <person name="Berg R.J."/>
            <person name="Zhang C.L."/>
            <person name="Bowser S.S."/>
            <person name="Dean A.J."/>
            <person name="Beveridge T.J."/>
        </authorList>
    </citation>
    <scope>NUCLEOTIDE SEQUENCE [LARGE SCALE GENOMIC DNA]</scope>
    <source>
        <strain evidence="22">ATCC BAA-1437 / JCM 17883 / MC-1</strain>
    </source>
</reference>
<feature type="domain" description="HPt" evidence="20">
    <location>
        <begin position="872"/>
        <end position="964"/>
    </location>
</feature>
<dbReference type="EC" id="2.7.13.3" evidence="3"/>
<dbReference type="InterPro" id="IPR003661">
    <property type="entry name" value="HisK_dim/P_dom"/>
</dbReference>
<evidence type="ECO:0000256" key="6">
    <source>
        <dbReference type="ARBA" id="ARBA00022679"/>
    </source>
</evidence>
<keyword evidence="7 17" id="KW-0812">Transmembrane</keyword>
<feature type="transmembrane region" description="Helical" evidence="17">
    <location>
        <begin position="142"/>
        <end position="159"/>
    </location>
</feature>
<dbReference type="InterPro" id="IPR000014">
    <property type="entry name" value="PAS"/>
</dbReference>
<dbReference type="SUPFAM" id="SSF52172">
    <property type="entry name" value="CheY-like"/>
    <property type="match status" value="2"/>
</dbReference>
<dbReference type="eggNOG" id="COG2197">
    <property type="taxonomic scope" value="Bacteria"/>
</dbReference>
<evidence type="ECO:0000256" key="11">
    <source>
        <dbReference type="ARBA" id="ARBA00022989"/>
    </source>
</evidence>
<protein>
    <recommendedName>
        <fullName evidence="3">histidine kinase</fullName>
        <ecNumber evidence="3">2.7.13.3</ecNumber>
    </recommendedName>
</protein>
<dbReference type="Pfam" id="PF01627">
    <property type="entry name" value="Hpt"/>
    <property type="match status" value="1"/>
</dbReference>
<proteinExistence type="predicted"/>
<dbReference type="PANTHER" id="PTHR45339:SF1">
    <property type="entry name" value="HYBRID SIGNAL TRANSDUCTION HISTIDINE KINASE J"/>
    <property type="match status" value="1"/>
</dbReference>
<dbReference type="CDD" id="cd17546">
    <property type="entry name" value="REC_hyHK_CKI1_RcsC-like"/>
    <property type="match status" value="1"/>
</dbReference>
<evidence type="ECO:0000256" key="1">
    <source>
        <dbReference type="ARBA" id="ARBA00000085"/>
    </source>
</evidence>
<evidence type="ECO:0000256" key="10">
    <source>
        <dbReference type="ARBA" id="ARBA00022840"/>
    </source>
</evidence>
<evidence type="ECO:0000259" key="19">
    <source>
        <dbReference type="PROSITE" id="PS50110"/>
    </source>
</evidence>
<accession>A0L814</accession>
<organism evidence="21 22">
    <name type="scientific">Magnetococcus marinus (strain ATCC BAA-1437 / JCM 17883 / MC-1)</name>
    <dbReference type="NCBI Taxonomy" id="156889"/>
    <lineage>
        <taxon>Bacteria</taxon>
        <taxon>Pseudomonadati</taxon>
        <taxon>Pseudomonadota</taxon>
        <taxon>Magnetococcia</taxon>
        <taxon>Magnetococcales</taxon>
        <taxon>Magnetococcaceae</taxon>
        <taxon>Magnetococcus</taxon>
    </lineage>
</organism>
<dbReference type="InterPro" id="IPR035965">
    <property type="entry name" value="PAS-like_dom_sf"/>
</dbReference>
<keyword evidence="8" id="KW-0547">Nucleotide-binding</keyword>
<dbReference type="Gene3D" id="1.20.120.160">
    <property type="entry name" value="HPT domain"/>
    <property type="match status" value="1"/>
</dbReference>
<evidence type="ECO:0000256" key="5">
    <source>
        <dbReference type="ARBA" id="ARBA00022553"/>
    </source>
</evidence>
<feature type="domain" description="Histidine kinase" evidence="18">
    <location>
        <begin position="313"/>
        <end position="530"/>
    </location>
</feature>
<dbReference type="Pfam" id="PF00072">
    <property type="entry name" value="Response_reg"/>
    <property type="match status" value="1"/>
</dbReference>
<feature type="region of interest" description="Disordered" evidence="16">
    <location>
        <begin position="816"/>
        <end position="841"/>
    </location>
</feature>
<dbReference type="InterPro" id="IPR008207">
    <property type="entry name" value="Sig_transdc_His_kin_Hpt_dom"/>
</dbReference>
<feature type="modified residue" description="4-aspartylphosphate" evidence="15">
    <location>
        <position position="744"/>
    </location>
</feature>
<dbReference type="eggNOG" id="COG2205">
    <property type="taxonomic scope" value="Bacteria"/>
</dbReference>
<evidence type="ECO:0000256" key="7">
    <source>
        <dbReference type="ARBA" id="ARBA00022692"/>
    </source>
</evidence>
<dbReference type="Gene3D" id="3.40.50.2300">
    <property type="match status" value="2"/>
</dbReference>
<evidence type="ECO:0000256" key="2">
    <source>
        <dbReference type="ARBA" id="ARBA00004651"/>
    </source>
</evidence>
<dbReference type="EMBL" id="CP000471">
    <property type="protein sequence ID" value="ABK44107.1"/>
    <property type="molecule type" value="Genomic_DNA"/>
</dbReference>
<keyword evidence="13 17" id="KW-0472">Membrane</keyword>
<dbReference type="PROSITE" id="PS50109">
    <property type="entry name" value="HIS_KIN"/>
    <property type="match status" value="1"/>
</dbReference>
<comment type="caution">
    <text evidence="15">Lacks conserved residue(s) required for the propagation of feature annotation.</text>
</comment>
<dbReference type="GO" id="GO:0005886">
    <property type="term" value="C:plasma membrane"/>
    <property type="evidence" value="ECO:0007669"/>
    <property type="project" value="UniProtKB-SubCell"/>
</dbReference>
<dbReference type="InterPro" id="IPR036890">
    <property type="entry name" value="HATPase_C_sf"/>
</dbReference>
<keyword evidence="22" id="KW-1185">Reference proteome</keyword>
<evidence type="ECO:0000313" key="21">
    <source>
        <dbReference type="EMBL" id="ABK44107.1"/>
    </source>
</evidence>
<dbReference type="PRINTS" id="PR00344">
    <property type="entry name" value="BCTRLSENSOR"/>
</dbReference>
<dbReference type="InterPro" id="IPR001789">
    <property type="entry name" value="Sig_transdc_resp-reg_receiver"/>
</dbReference>
<dbReference type="FunFam" id="3.30.565.10:FF:000010">
    <property type="entry name" value="Sensor histidine kinase RcsC"/>
    <property type="match status" value="1"/>
</dbReference>
<evidence type="ECO:0000259" key="18">
    <source>
        <dbReference type="PROSITE" id="PS50109"/>
    </source>
</evidence>
<sequence>MLVLFMMGGYWLFLLEPKLDANNQSQARTLAGYQARVLAEALQPVGGHYDATRLDGAIDEILVVKEPIANTPIVLGLRVEVDYDMVAAKPGSLDRAKGQTDCKRCFLTTVPLYSKQTGELLGIAEFYANTTFQESIKRDVRTTLIFGTVFILVVLAWMWRTVALSIQRERLSERSTRAIFEAAPFPMILAGIKDGRVRRLNQAAQQFFKVGGDLPVSYPASALFLDQQAFNVIRRRLQNGASVRHKEYEVRDLEEHASWSLVSAYALNKNVGEALMVLGFAEITTLKKVQADLLLAKEQAEEATRAKSAFLANMSHEIRTPMNSVIGFSHLALKTNLDKQQSDYLNKILFSARSLLGLIGDILDFSKIEAGKLTVESLPFTLDEMLDSVAALNANRAEEKGLDLIFSHSSNLPQALIGDPLRLGQVLTNLVSNAVKFTTEGHVQVLVEPLHQQEQELLLKFSVIDSGMGMSSEQVSLLFTPFTQVDVSHTRRFGGTGLGLAICRNLVEMMGGSISVRSQEQVGSHFEFTICCGVQMAQSESHLIHGAKERMVFVQEAGVVRRAIEQNLLGFGVKVEMVDDAEGLLALLKQAYAHPVALVIIGWQAYEAGVVERLKRRLQQQPHKPKVLVLAPSFKVASLNAGAAHYGVDGVIPKACSPLKLANSVERLLQGLPLLIEQSELVQEGAPPQWLQGGRVLLVEDNPINQQVAQELLEQCGLQVSIAQDGVKAVAAVERERFDLILMDIQMPEMDGYEATRRIRQLPERARLPIIAMTAHAMSGDADRSLAAGMQGHLTKPIEIQPLYDMLGKWLHPDHKQAAKNQELERRTQSKQAPAGMQQPEGAWVEKRVEHAPMSFPHGIDPGRVPAHLLKRPEMFAKLLNQYLEINGSLPQQLRQDWADADGAERLHKQIHTIKGSALSLGATNVAQCCQLWEQQPEDEAAFMQAVASLEQLLEGLRIYQQTR</sequence>
<dbReference type="Pfam" id="PF02518">
    <property type="entry name" value="HATPase_c"/>
    <property type="match status" value="1"/>
</dbReference>
<dbReference type="InterPro" id="IPR003594">
    <property type="entry name" value="HATPase_dom"/>
</dbReference>
<dbReference type="GO" id="GO:0000155">
    <property type="term" value="F:phosphorelay sensor kinase activity"/>
    <property type="evidence" value="ECO:0007669"/>
    <property type="project" value="InterPro"/>
</dbReference>
<dbReference type="CDD" id="cd00082">
    <property type="entry name" value="HisKA"/>
    <property type="match status" value="1"/>
</dbReference>
<evidence type="ECO:0000256" key="13">
    <source>
        <dbReference type="ARBA" id="ARBA00023136"/>
    </source>
</evidence>
<dbReference type="Gene3D" id="3.30.450.20">
    <property type="entry name" value="PAS domain"/>
    <property type="match status" value="1"/>
</dbReference>
<dbReference type="SMART" id="SM00387">
    <property type="entry name" value="HATPase_c"/>
    <property type="match status" value="1"/>
</dbReference>
<keyword evidence="5 15" id="KW-0597">Phosphoprotein</keyword>
<evidence type="ECO:0000256" key="4">
    <source>
        <dbReference type="ARBA" id="ARBA00022475"/>
    </source>
</evidence>
<evidence type="ECO:0000259" key="20">
    <source>
        <dbReference type="PROSITE" id="PS50894"/>
    </source>
</evidence>
<evidence type="ECO:0000256" key="14">
    <source>
        <dbReference type="PROSITE-ProRule" id="PRU00110"/>
    </source>
</evidence>
<dbReference type="InterPro" id="IPR036097">
    <property type="entry name" value="HisK_dim/P_sf"/>
</dbReference>
<dbReference type="STRING" id="156889.Mmc1_1598"/>
<dbReference type="PROSITE" id="PS50894">
    <property type="entry name" value="HPT"/>
    <property type="match status" value="1"/>
</dbReference>
<dbReference type="eggNOG" id="COG0784">
    <property type="taxonomic scope" value="Bacteria"/>
</dbReference>
<keyword evidence="12" id="KW-0902">Two-component regulatory system</keyword>
<evidence type="ECO:0000256" key="12">
    <source>
        <dbReference type="ARBA" id="ARBA00023012"/>
    </source>
</evidence>
<dbReference type="PANTHER" id="PTHR45339">
    <property type="entry name" value="HYBRID SIGNAL TRANSDUCTION HISTIDINE KINASE J"/>
    <property type="match status" value="1"/>
</dbReference>
<dbReference type="Proteomes" id="UP000002586">
    <property type="component" value="Chromosome"/>
</dbReference>
<evidence type="ECO:0000256" key="8">
    <source>
        <dbReference type="ARBA" id="ARBA00022741"/>
    </source>
</evidence>
<dbReference type="FunFam" id="1.10.287.130:FF:000003">
    <property type="entry name" value="Histidine kinase"/>
    <property type="match status" value="1"/>
</dbReference>
<dbReference type="SUPFAM" id="SSF47384">
    <property type="entry name" value="Homodimeric domain of signal transducing histidine kinase"/>
    <property type="match status" value="1"/>
</dbReference>
<feature type="compositionally biased region" description="Basic and acidic residues" evidence="16">
    <location>
        <begin position="816"/>
        <end position="828"/>
    </location>
</feature>
<dbReference type="AlphaFoldDB" id="A0L814"/>
<dbReference type="GO" id="GO:0005524">
    <property type="term" value="F:ATP binding"/>
    <property type="evidence" value="ECO:0007669"/>
    <property type="project" value="UniProtKB-KW"/>
</dbReference>
<keyword evidence="4" id="KW-1003">Cell membrane</keyword>
<evidence type="ECO:0000256" key="17">
    <source>
        <dbReference type="SAM" id="Phobius"/>
    </source>
</evidence>
<dbReference type="Pfam" id="PF13188">
    <property type="entry name" value="PAS_8"/>
    <property type="match status" value="1"/>
</dbReference>
<dbReference type="SUPFAM" id="SSF47226">
    <property type="entry name" value="Histidine-containing phosphotransfer domain, HPT domain"/>
    <property type="match status" value="1"/>
</dbReference>
<feature type="domain" description="Response regulatory" evidence="19">
    <location>
        <begin position="550"/>
        <end position="669"/>
    </location>
</feature>
<dbReference type="SMART" id="SM00388">
    <property type="entry name" value="HisKA"/>
    <property type="match status" value="1"/>
</dbReference>
<feature type="domain" description="Response regulatory" evidence="19">
    <location>
        <begin position="695"/>
        <end position="811"/>
    </location>
</feature>
<dbReference type="SUPFAM" id="SSF55785">
    <property type="entry name" value="PYP-like sensor domain (PAS domain)"/>
    <property type="match status" value="1"/>
</dbReference>
<comment type="catalytic activity">
    <reaction evidence="1">
        <text>ATP + protein L-histidine = ADP + protein N-phospho-L-histidine.</text>
        <dbReference type="EC" id="2.7.13.3"/>
    </reaction>
</comment>
<dbReference type="eggNOG" id="COG2198">
    <property type="taxonomic scope" value="Bacteria"/>
</dbReference>
<dbReference type="SMART" id="SM00448">
    <property type="entry name" value="REC"/>
    <property type="match status" value="1"/>
</dbReference>
<dbReference type="Gene3D" id="1.10.287.130">
    <property type="match status" value="1"/>
</dbReference>
<comment type="subcellular location">
    <subcellularLocation>
        <location evidence="2">Cell membrane</location>
        <topology evidence="2">Multi-pass membrane protein</topology>
    </subcellularLocation>
</comment>
<feature type="modified residue" description="Phosphohistidine" evidence="14">
    <location>
        <position position="912"/>
    </location>
</feature>
<dbReference type="HOGENOM" id="CLU_000445_114_15_5"/>
<dbReference type="CDD" id="cd16922">
    <property type="entry name" value="HATPase_EvgS-ArcB-TorS-like"/>
    <property type="match status" value="1"/>
</dbReference>
<keyword evidence="6" id="KW-0808">Transferase</keyword>
<dbReference type="InterPro" id="IPR011006">
    <property type="entry name" value="CheY-like_superfamily"/>
</dbReference>
<keyword evidence="9 21" id="KW-0418">Kinase</keyword>
<dbReference type="InterPro" id="IPR036641">
    <property type="entry name" value="HPT_dom_sf"/>
</dbReference>
<dbReference type="InterPro" id="IPR004358">
    <property type="entry name" value="Sig_transdc_His_kin-like_C"/>
</dbReference>
<evidence type="ECO:0000256" key="15">
    <source>
        <dbReference type="PROSITE-ProRule" id="PRU00169"/>
    </source>
</evidence>